<gene>
    <name evidence="1" type="ORF">THRCLA_23103</name>
</gene>
<evidence type="ECO:0000313" key="2">
    <source>
        <dbReference type="Proteomes" id="UP000243217"/>
    </source>
</evidence>
<dbReference type="EMBL" id="JNBS01004123">
    <property type="protein sequence ID" value="OQR84035.1"/>
    <property type="molecule type" value="Genomic_DNA"/>
</dbReference>
<evidence type="ECO:0000313" key="1">
    <source>
        <dbReference type="EMBL" id="OQR84035.1"/>
    </source>
</evidence>
<dbReference type="AlphaFoldDB" id="A0A1V9YE83"/>
<accession>A0A1V9YE83</accession>
<dbReference type="Proteomes" id="UP000243217">
    <property type="component" value="Unassembled WGS sequence"/>
</dbReference>
<keyword evidence="2" id="KW-1185">Reference proteome</keyword>
<name>A0A1V9YE83_9STRA</name>
<reference evidence="1 2" key="1">
    <citation type="journal article" date="2014" name="Genome Biol. Evol.">
        <title>The secreted proteins of Achlya hypogyna and Thraustotheca clavata identify the ancestral oomycete secretome and reveal gene acquisitions by horizontal gene transfer.</title>
        <authorList>
            <person name="Misner I."/>
            <person name="Blouin N."/>
            <person name="Leonard G."/>
            <person name="Richards T.A."/>
            <person name="Lane C.E."/>
        </authorList>
    </citation>
    <scope>NUCLEOTIDE SEQUENCE [LARGE SCALE GENOMIC DNA]</scope>
    <source>
        <strain evidence="1 2">ATCC 34112</strain>
    </source>
</reference>
<organism evidence="1 2">
    <name type="scientific">Thraustotheca clavata</name>
    <dbReference type="NCBI Taxonomy" id="74557"/>
    <lineage>
        <taxon>Eukaryota</taxon>
        <taxon>Sar</taxon>
        <taxon>Stramenopiles</taxon>
        <taxon>Oomycota</taxon>
        <taxon>Saprolegniomycetes</taxon>
        <taxon>Saprolegniales</taxon>
        <taxon>Achlyaceae</taxon>
        <taxon>Thraustotheca</taxon>
    </lineage>
</organism>
<sequence>MNFTSSSSMLSSLNFGKKTERVSLDFVLLSTSKVLSTKIICKVCRSSNPIISELCEECANSLPSAAEKLEILLKRVKVAKKKNIEIDATTECDICGVENPMDAVICADEDCAEEMTRLSDEDKLVKLVEAFKRLLFTNA</sequence>
<dbReference type="OrthoDB" id="10657534at2759"/>
<proteinExistence type="predicted"/>
<protein>
    <submittedName>
        <fullName evidence="1">Uncharacterized protein</fullName>
    </submittedName>
</protein>
<comment type="caution">
    <text evidence="1">The sequence shown here is derived from an EMBL/GenBank/DDBJ whole genome shotgun (WGS) entry which is preliminary data.</text>
</comment>